<keyword evidence="6 14" id="KW-0812">Transmembrane</keyword>
<keyword evidence="7 14" id="KW-0249">Electron transport</keyword>
<keyword evidence="5" id="KW-0997">Cell inner membrane</keyword>
<feature type="topological domain" description="Cytoplasmic" evidence="14">
    <location>
        <begin position="1"/>
        <end position="19"/>
    </location>
</feature>
<keyword evidence="10 14" id="KW-0472">Membrane</keyword>
<feature type="topological domain" description="Cytoplasmic" evidence="14">
    <location>
        <begin position="170"/>
        <end position="177"/>
    </location>
</feature>
<dbReference type="Proteomes" id="UP001369082">
    <property type="component" value="Unassembled WGS sequence"/>
</dbReference>
<keyword evidence="13 14" id="KW-0676">Redox-active center</keyword>
<comment type="caution">
    <text evidence="16">The sequence shown here is derived from an EMBL/GenBank/DDBJ whole genome shotgun (WGS) entry which is preliminary data.</text>
</comment>
<evidence type="ECO:0000256" key="10">
    <source>
        <dbReference type="ARBA" id="ARBA00023136"/>
    </source>
</evidence>
<dbReference type="HAMAP" id="MF_00286">
    <property type="entry name" value="DsbB"/>
    <property type="match status" value="1"/>
</dbReference>
<dbReference type="EMBL" id="JBAKAZ010000025">
    <property type="protein sequence ID" value="MEL0629600.1"/>
    <property type="molecule type" value="Genomic_DNA"/>
</dbReference>
<dbReference type="Pfam" id="PF02600">
    <property type="entry name" value="DsbB"/>
    <property type="match status" value="1"/>
</dbReference>
<evidence type="ECO:0000313" key="17">
    <source>
        <dbReference type="Proteomes" id="UP001369082"/>
    </source>
</evidence>
<evidence type="ECO:0000256" key="6">
    <source>
        <dbReference type="ARBA" id="ARBA00022692"/>
    </source>
</evidence>
<dbReference type="RefSeq" id="WP_341597666.1">
    <property type="nucleotide sequence ID" value="NZ_JBAKAZ010000025.1"/>
</dbReference>
<proteinExistence type="inferred from homology"/>
<feature type="transmembrane region" description="Helical" evidence="15">
    <location>
        <begin position="20"/>
        <end position="38"/>
    </location>
</feature>
<feature type="disulfide bond" description="Redox-active" evidence="14">
    <location>
        <begin position="46"/>
        <end position="49"/>
    </location>
</feature>
<dbReference type="GO" id="GO:0016491">
    <property type="term" value="F:oxidoreductase activity"/>
    <property type="evidence" value="ECO:0007669"/>
    <property type="project" value="UniProtKB-KW"/>
</dbReference>
<evidence type="ECO:0000256" key="11">
    <source>
        <dbReference type="ARBA" id="ARBA00023157"/>
    </source>
</evidence>
<feature type="transmembrane region" description="Helical" evidence="15">
    <location>
        <begin position="151"/>
        <end position="172"/>
    </location>
</feature>
<dbReference type="NCBIfam" id="NF002485">
    <property type="entry name" value="PRK01749.1"/>
    <property type="match status" value="1"/>
</dbReference>
<evidence type="ECO:0000256" key="13">
    <source>
        <dbReference type="ARBA" id="ARBA00023284"/>
    </source>
</evidence>
<evidence type="ECO:0000256" key="14">
    <source>
        <dbReference type="HAMAP-Rule" id="MF_00286"/>
    </source>
</evidence>
<keyword evidence="11 14" id="KW-1015">Disulfide bond</keyword>
<feature type="topological domain" description="Periplasmic" evidence="14">
    <location>
        <begin position="37"/>
        <end position="54"/>
    </location>
</feature>
<dbReference type="Gene3D" id="1.20.1550.10">
    <property type="entry name" value="DsbB-like"/>
    <property type="match status" value="1"/>
</dbReference>
<feature type="disulfide bond" description="Redox-active" evidence="14">
    <location>
        <begin position="110"/>
        <end position="136"/>
    </location>
</feature>
<gene>
    <name evidence="14 16" type="primary">dsbB</name>
    <name evidence="16" type="ORF">V6256_08255</name>
</gene>
<evidence type="ECO:0000256" key="12">
    <source>
        <dbReference type="ARBA" id="ARBA00023186"/>
    </source>
</evidence>
<protein>
    <recommendedName>
        <fullName evidence="14">Disulfide bond formation protein B</fullName>
    </recommendedName>
    <alternativeName>
        <fullName evidence="14">Disulfide oxidoreductase</fullName>
    </alternativeName>
</protein>
<evidence type="ECO:0000256" key="9">
    <source>
        <dbReference type="ARBA" id="ARBA00023002"/>
    </source>
</evidence>
<evidence type="ECO:0000256" key="1">
    <source>
        <dbReference type="ARBA" id="ARBA00004429"/>
    </source>
</evidence>
<feature type="transmembrane region" description="Helical" evidence="15">
    <location>
        <begin position="74"/>
        <end position="95"/>
    </location>
</feature>
<evidence type="ECO:0000256" key="4">
    <source>
        <dbReference type="ARBA" id="ARBA00022475"/>
    </source>
</evidence>
<keyword evidence="3 14" id="KW-0813">Transport</keyword>
<comment type="function">
    <text evidence="14">Required for disulfide bond formation in some periplasmic proteins. Acts by oxidizing the DsbA protein.</text>
</comment>
<dbReference type="InterPro" id="IPR050183">
    <property type="entry name" value="DsbB"/>
</dbReference>
<evidence type="ECO:0000256" key="7">
    <source>
        <dbReference type="ARBA" id="ARBA00022982"/>
    </source>
</evidence>
<evidence type="ECO:0000256" key="8">
    <source>
        <dbReference type="ARBA" id="ARBA00022989"/>
    </source>
</evidence>
<keyword evidence="12 14" id="KW-0143">Chaperone</keyword>
<accession>A0ABU9GQK2</accession>
<organism evidence="16 17">
    <name type="scientific">Psychromonas aquatilis</name>
    <dbReference type="NCBI Taxonomy" id="2005072"/>
    <lineage>
        <taxon>Bacteria</taxon>
        <taxon>Pseudomonadati</taxon>
        <taxon>Pseudomonadota</taxon>
        <taxon>Gammaproteobacteria</taxon>
        <taxon>Alteromonadales</taxon>
        <taxon>Psychromonadaceae</taxon>
        <taxon>Psychromonas</taxon>
    </lineage>
</organism>
<comment type="caution">
    <text evidence="14">Lacks conserved residue(s) required for the propagation of feature annotation.</text>
</comment>
<evidence type="ECO:0000256" key="15">
    <source>
        <dbReference type="SAM" id="Phobius"/>
    </source>
</evidence>
<feature type="transmembrane region" description="Helical" evidence="15">
    <location>
        <begin position="50"/>
        <end position="67"/>
    </location>
</feature>
<reference evidence="16 17" key="1">
    <citation type="submission" date="2024-02" db="EMBL/GenBank/DDBJ databases">
        <title>Bacteria isolated from the canopy kelp, Nereocystis luetkeana.</title>
        <authorList>
            <person name="Pfister C.A."/>
            <person name="Younker I.T."/>
            <person name="Light S.H."/>
        </authorList>
    </citation>
    <scope>NUCLEOTIDE SEQUENCE [LARGE SCALE GENOMIC DNA]</scope>
    <source>
        <strain evidence="16 17">TI.1.05</strain>
    </source>
</reference>
<dbReference type="PANTHER" id="PTHR36570">
    <property type="entry name" value="DISULFIDE BOND FORMATION PROTEIN B"/>
    <property type="match status" value="1"/>
</dbReference>
<dbReference type="InterPro" id="IPR022920">
    <property type="entry name" value="Disulphide_bond_form_DsbB"/>
</dbReference>
<evidence type="ECO:0000313" key="16">
    <source>
        <dbReference type="EMBL" id="MEL0629600.1"/>
    </source>
</evidence>
<keyword evidence="4 14" id="KW-1003">Cell membrane</keyword>
<feature type="topological domain" description="Periplasmic" evidence="14">
    <location>
        <begin position="96"/>
        <end position="150"/>
    </location>
</feature>
<dbReference type="InterPro" id="IPR003752">
    <property type="entry name" value="DiS_bond_form_DsbB/BdbC"/>
</dbReference>
<keyword evidence="9 14" id="KW-0560">Oxidoreductase</keyword>
<dbReference type="SUPFAM" id="SSF158442">
    <property type="entry name" value="DsbB-like"/>
    <property type="match status" value="1"/>
</dbReference>
<evidence type="ECO:0000256" key="2">
    <source>
        <dbReference type="ARBA" id="ARBA00008823"/>
    </source>
</evidence>
<dbReference type="PANTHER" id="PTHR36570:SF2">
    <property type="entry name" value="DISULFIDE BOND FORMATION PROTEIN B"/>
    <property type="match status" value="1"/>
</dbReference>
<comment type="similarity">
    <text evidence="2 14">Belongs to the DsbB family.</text>
</comment>
<dbReference type="InterPro" id="IPR023380">
    <property type="entry name" value="DsbB-like_sf"/>
</dbReference>
<evidence type="ECO:0000256" key="5">
    <source>
        <dbReference type="ARBA" id="ARBA00022519"/>
    </source>
</evidence>
<name>A0ABU9GQK2_9GAMM</name>
<keyword evidence="8 14" id="KW-1133">Transmembrane helix</keyword>
<sequence length="177" mass="20005">MTANVFCSDFKNLSRQRWPWLLLALSAFVLELSALFFQHVMLLEPCVMCIYERLTLLAILAAGLIGATAPNNLFIRLTAFAVWATGSIWGLLLAMEHTDYQMNPSPFATCDFFPNFPEWLPLHEIAPWLFNPTGTCSDIVWTFLGYSMPQWLIVSYAIYTALFVVVFIAAILPSKAK</sequence>
<keyword evidence="17" id="KW-1185">Reference proteome</keyword>
<evidence type="ECO:0000256" key="3">
    <source>
        <dbReference type="ARBA" id="ARBA00022448"/>
    </source>
</evidence>
<comment type="subcellular location">
    <subcellularLocation>
        <location evidence="1">Cell inner membrane</location>
        <topology evidence="1">Multi-pass membrane protein</topology>
    </subcellularLocation>
    <subcellularLocation>
        <location evidence="14">Cell membrane</location>
        <topology evidence="14">Multi-pass membrane protein</topology>
    </subcellularLocation>
</comment>